<organism evidence="4 5">
    <name type="scientific">Zalerion maritima</name>
    <dbReference type="NCBI Taxonomy" id="339359"/>
    <lineage>
        <taxon>Eukaryota</taxon>
        <taxon>Fungi</taxon>
        <taxon>Dikarya</taxon>
        <taxon>Ascomycota</taxon>
        <taxon>Pezizomycotina</taxon>
        <taxon>Sordariomycetes</taxon>
        <taxon>Lulworthiomycetidae</taxon>
        <taxon>Lulworthiales</taxon>
        <taxon>Lulworthiaceae</taxon>
        <taxon>Zalerion</taxon>
    </lineage>
</organism>
<dbReference type="InterPro" id="IPR036298">
    <property type="entry name" value="Chalcone_isomerase_sf"/>
</dbReference>
<dbReference type="InterPro" id="IPR016088">
    <property type="entry name" value="Chalcone_isomerase_3-sand"/>
</dbReference>
<dbReference type="PANTHER" id="PTHR47284">
    <property type="entry name" value="FATTY-ACID-BINDING PROTEIN 2"/>
    <property type="match status" value="1"/>
</dbReference>
<sequence length="414" mass="45958">MPRPSPSFVKAAGRRPLATMSQRTQSLFRMQTRAPRRTFILRRRPPTVTQTLNHDMDVQNLLKKQYKYNQSRLAFLSAACLASAIWACVSIYRLYHVLQENKQEANQQAEEEHVRKNKTSGVGGAFSSSGKGSGNASGSGKIQADSHPDSVPVPVGSKVVIHNPDGADLVPTGHRTVPHFPRKIILPGNANTTSDGTVEYTLVGLGVRTVSFLQLPVYVVGLYIATQDIAGIQERLVKRVNPLASTLVPSERKDLRKRLDEPPPAGNELWEEALFPARTALRITPVRNTDFPHLRDGFVRAITARKDPQETKDQRFGEVMRDFKHSFNRGKLSQSSELLLQRDAMGKLLMSYVEAKGSGKRVLMGEIEDPRISRFLWLNYLTGSVASPPARESIVQGMMDFVERPIGTVAAQVV</sequence>
<dbReference type="AlphaFoldDB" id="A0AAD5RUI2"/>
<keyword evidence="5" id="KW-1185">Reference proteome</keyword>
<evidence type="ECO:0000256" key="2">
    <source>
        <dbReference type="SAM" id="Phobius"/>
    </source>
</evidence>
<proteinExistence type="predicted"/>
<dbReference type="GO" id="GO:0016872">
    <property type="term" value="F:intramolecular lyase activity"/>
    <property type="evidence" value="ECO:0007669"/>
    <property type="project" value="InterPro"/>
</dbReference>
<dbReference type="Gene3D" id="3.50.70.10">
    <property type="match status" value="1"/>
</dbReference>
<keyword evidence="2" id="KW-1133">Transmembrane helix</keyword>
<reference evidence="4" key="1">
    <citation type="submission" date="2022-07" db="EMBL/GenBank/DDBJ databases">
        <title>Draft genome sequence of Zalerion maritima ATCC 34329, a (micro)plastics degrading marine fungus.</title>
        <authorList>
            <person name="Paco A."/>
            <person name="Goncalves M.F.M."/>
            <person name="Rocha-Santos T.A.P."/>
            <person name="Alves A."/>
        </authorList>
    </citation>
    <scope>NUCLEOTIDE SEQUENCE</scope>
    <source>
        <strain evidence="4">ATCC 34329</strain>
    </source>
</reference>
<feature type="region of interest" description="Disordered" evidence="1">
    <location>
        <begin position="106"/>
        <end position="153"/>
    </location>
</feature>
<feature type="transmembrane region" description="Helical" evidence="2">
    <location>
        <begin position="73"/>
        <end position="95"/>
    </location>
</feature>
<dbReference type="Proteomes" id="UP001201980">
    <property type="component" value="Unassembled WGS sequence"/>
</dbReference>
<comment type="caution">
    <text evidence="4">The sequence shown here is derived from an EMBL/GenBank/DDBJ whole genome shotgun (WGS) entry which is preliminary data.</text>
</comment>
<dbReference type="InterPro" id="IPR016087">
    <property type="entry name" value="Chalcone_isomerase"/>
</dbReference>
<name>A0AAD5RUI2_9PEZI</name>
<protein>
    <submittedName>
        <fullName evidence="4">Chalcone-flavanone isomerase</fullName>
    </submittedName>
</protein>
<evidence type="ECO:0000313" key="5">
    <source>
        <dbReference type="Proteomes" id="UP001201980"/>
    </source>
</evidence>
<feature type="domain" description="Chalcone isomerase" evidence="3">
    <location>
        <begin position="199"/>
        <end position="395"/>
    </location>
</feature>
<evidence type="ECO:0000313" key="4">
    <source>
        <dbReference type="EMBL" id="KAJ2904415.1"/>
    </source>
</evidence>
<gene>
    <name evidence="4" type="ORF">MKZ38_008088</name>
</gene>
<accession>A0AAD5RUI2</accession>
<evidence type="ECO:0000256" key="1">
    <source>
        <dbReference type="SAM" id="MobiDB-lite"/>
    </source>
</evidence>
<dbReference type="SUPFAM" id="SSF54626">
    <property type="entry name" value="Chalcone isomerase"/>
    <property type="match status" value="1"/>
</dbReference>
<dbReference type="Pfam" id="PF16035">
    <property type="entry name" value="Chalcone_2"/>
    <property type="match status" value="1"/>
</dbReference>
<keyword evidence="2" id="KW-0472">Membrane</keyword>
<keyword evidence="4" id="KW-0413">Isomerase</keyword>
<dbReference type="PANTHER" id="PTHR47284:SF3">
    <property type="entry name" value="FATTY-ACID-BINDING PROTEIN 2"/>
    <property type="match status" value="1"/>
</dbReference>
<keyword evidence="2" id="KW-0812">Transmembrane</keyword>
<dbReference type="EMBL" id="JAKWBI020000054">
    <property type="protein sequence ID" value="KAJ2904415.1"/>
    <property type="molecule type" value="Genomic_DNA"/>
</dbReference>
<evidence type="ECO:0000259" key="3">
    <source>
        <dbReference type="Pfam" id="PF16035"/>
    </source>
</evidence>